<evidence type="ECO:0000256" key="5">
    <source>
        <dbReference type="SAM" id="Phobius"/>
    </source>
</evidence>
<dbReference type="NCBIfam" id="TIGR00792">
    <property type="entry name" value="gph"/>
    <property type="match status" value="1"/>
</dbReference>
<feature type="transmembrane region" description="Helical" evidence="5">
    <location>
        <begin position="23"/>
        <end position="44"/>
    </location>
</feature>
<evidence type="ECO:0000256" key="3">
    <source>
        <dbReference type="ARBA" id="ARBA00023136"/>
    </source>
</evidence>
<dbReference type="InterPro" id="IPR001927">
    <property type="entry name" value="Na/Gal_symport"/>
</dbReference>
<dbReference type="GO" id="GO:0015293">
    <property type="term" value="F:symporter activity"/>
    <property type="evidence" value="ECO:0007669"/>
    <property type="project" value="InterPro"/>
</dbReference>
<keyword evidence="4" id="KW-0175">Coiled coil</keyword>
<dbReference type="GO" id="GO:0005886">
    <property type="term" value="C:plasma membrane"/>
    <property type="evidence" value="ECO:0007669"/>
    <property type="project" value="TreeGrafter"/>
</dbReference>
<feature type="transmembrane region" description="Helical" evidence="5">
    <location>
        <begin position="305"/>
        <end position="325"/>
    </location>
</feature>
<dbReference type="EMBL" id="DTKQ01000037">
    <property type="protein sequence ID" value="HGZ79354.1"/>
    <property type="molecule type" value="Genomic_DNA"/>
</dbReference>
<dbReference type="PANTHER" id="PTHR11328">
    <property type="entry name" value="MAJOR FACILITATOR SUPERFAMILY DOMAIN-CONTAINING PROTEIN"/>
    <property type="match status" value="1"/>
</dbReference>
<feature type="transmembrane region" description="Helical" evidence="5">
    <location>
        <begin position="414"/>
        <end position="436"/>
    </location>
</feature>
<feature type="transmembrane region" description="Helical" evidence="5">
    <location>
        <begin position="240"/>
        <end position="266"/>
    </location>
</feature>
<comment type="caution">
    <text evidence="7">The sequence shown here is derived from an EMBL/GenBank/DDBJ whole genome shotgun (WGS) entry which is preliminary data.</text>
</comment>
<feature type="transmembrane region" description="Helical" evidence="5">
    <location>
        <begin position="50"/>
        <end position="71"/>
    </location>
</feature>
<reference evidence="7" key="1">
    <citation type="journal article" date="2020" name="mSystems">
        <title>Genome- and Community-Level Interaction Insights into Carbon Utilization and Element Cycling Functions of Hydrothermarchaeota in Hydrothermal Sediment.</title>
        <authorList>
            <person name="Zhou Z."/>
            <person name="Liu Y."/>
            <person name="Xu W."/>
            <person name="Pan J."/>
            <person name="Luo Z.H."/>
            <person name="Li M."/>
        </authorList>
    </citation>
    <scope>NUCLEOTIDE SEQUENCE [LARGE SCALE GENOMIC DNA]</scope>
    <source>
        <strain evidence="7">SpSt-86</strain>
    </source>
</reference>
<feature type="coiled-coil region" evidence="4">
    <location>
        <begin position="444"/>
        <end position="471"/>
    </location>
</feature>
<proteinExistence type="predicted"/>
<keyword evidence="1 5" id="KW-0812">Transmembrane</keyword>
<dbReference type="InterPro" id="IPR020846">
    <property type="entry name" value="MFS_dom"/>
</dbReference>
<dbReference type="PROSITE" id="PS50850">
    <property type="entry name" value="MFS"/>
    <property type="match status" value="1"/>
</dbReference>
<dbReference type="Gene3D" id="1.20.1250.20">
    <property type="entry name" value="MFS general substrate transporter like domains"/>
    <property type="match status" value="2"/>
</dbReference>
<evidence type="ECO:0000256" key="1">
    <source>
        <dbReference type="ARBA" id="ARBA00022692"/>
    </source>
</evidence>
<dbReference type="SUPFAM" id="SSF103473">
    <property type="entry name" value="MFS general substrate transporter"/>
    <property type="match status" value="1"/>
</dbReference>
<dbReference type="GO" id="GO:0006814">
    <property type="term" value="P:sodium ion transport"/>
    <property type="evidence" value="ECO:0007669"/>
    <property type="project" value="InterPro"/>
</dbReference>
<evidence type="ECO:0000256" key="4">
    <source>
        <dbReference type="SAM" id="Coils"/>
    </source>
</evidence>
<feature type="domain" description="Major facilitator superfamily (MFS) profile" evidence="6">
    <location>
        <begin position="240"/>
        <end position="478"/>
    </location>
</feature>
<dbReference type="CDD" id="cd17332">
    <property type="entry name" value="MFS_MelB_like"/>
    <property type="match status" value="1"/>
</dbReference>
<feature type="transmembrane region" description="Helical" evidence="5">
    <location>
        <begin position="92"/>
        <end position="109"/>
    </location>
</feature>
<dbReference type="PANTHER" id="PTHR11328:SF24">
    <property type="entry name" value="MAJOR FACILITATOR SUPERFAMILY (MFS) PROFILE DOMAIN-CONTAINING PROTEIN"/>
    <property type="match status" value="1"/>
</dbReference>
<gene>
    <name evidence="7" type="ORF">ENW55_05170</name>
</gene>
<feature type="transmembrane region" description="Helical" evidence="5">
    <location>
        <begin position="278"/>
        <end position="298"/>
    </location>
</feature>
<sequence>MSEDRREGVDAVQTEKLSLKTKIGYGLGDLYGGGAFIILGTYYLHFLTDVVKIAPVLAGLIIMISKIWDAVTDPLMGMISDRTRTRFGRRRPYFLLGIPLIFISFWLLWYPVGFAQEWQRFAYMLFSYLFFVTVITMVMIPYNALAPELTLDYNERTSLTAFRMFFSMLSSVICAILPLEIVKRFDSPKTGYTAMATFFGAFFAIPFLFTFLATKERKEFQQPVFKFNFKEFLEPFKNKTFVYVLLMYLFSFLTMDVIMSILIYYMTYYIKKGNITNLALGVLLISEIVFIPFWSFVAKKYGKRVAFLSSVMVWIVAMFYSLTITPASPTALIYFFAVFTGIGTGGVVITIYSIFADVPDVDELKSGRRREGIYSGLFTFMRKLSSAVGLFLVSSLISVAGYRPAQEQTETFLLVLRLMFAFLPVVLLTLALIFALKYPLTKDLHETLKKILQLKRQNLELSEELRAQEENFKAKLIG</sequence>
<dbReference type="Pfam" id="PF13347">
    <property type="entry name" value="MFS_2"/>
    <property type="match status" value="1"/>
</dbReference>
<dbReference type="AlphaFoldDB" id="A0A832MMY7"/>
<name>A0A832MMY7_9THEM</name>
<protein>
    <submittedName>
        <fullName evidence="7">MFS transporter</fullName>
    </submittedName>
</protein>
<evidence type="ECO:0000313" key="7">
    <source>
        <dbReference type="EMBL" id="HGZ79354.1"/>
    </source>
</evidence>
<dbReference type="InterPro" id="IPR036259">
    <property type="entry name" value="MFS_trans_sf"/>
</dbReference>
<feature type="transmembrane region" description="Helical" evidence="5">
    <location>
        <begin position="161"/>
        <end position="179"/>
    </location>
</feature>
<feature type="transmembrane region" description="Helical" evidence="5">
    <location>
        <begin position="376"/>
        <end position="402"/>
    </location>
</feature>
<keyword evidence="3 5" id="KW-0472">Membrane</keyword>
<accession>A0A832MMY7</accession>
<feature type="transmembrane region" description="Helical" evidence="5">
    <location>
        <begin position="331"/>
        <end position="355"/>
    </location>
</feature>
<evidence type="ECO:0000256" key="2">
    <source>
        <dbReference type="ARBA" id="ARBA00022989"/>
    </source>
</evidence>
<dbReference type="InterPro" id="IPR039672">
    <property type="entry name" value="MFS_2"/>
</dbReference>
<dbReference type="GO" id="GO:0008643">
    <property type="term" value="P:carbohydrate transport"/>
    <property type="evidence" value="ECO:0007669"/>
    <property type="project" value="InterPro"/>
</dbReference>
<keyword evidence="2 5" id="KW-1133">Transmembrane helix</keyword>
<evidence type="ECO:0000259" key="6">
    <source>
        <dbReference type="PROSITE" id="PS50850"/>
    </source>
</evidence>
<feature type="transmembrane region" description="Helical" evidence="5">
    <location>
        <begin position="121"/>
        <end position="140"/>
    </location>
</feature>
<organism evidence="7">
    <name type="scientific">Pseudothermotoga hypogea</name>
    <dbReference type="NCBI Taxonomy" id="57487"/>
    <lineage>
        <taxon>Bacteria</taxon>
        <taxon>Thermotogati</taxon>
        <taxon>Thermotogota</taxon>
        <taxon>Thermotogae</taxon>
        <taxon>Thermotogales</taxon>
        <taxon>Thermotogaceae</taxon>
        <taxon>Pseudothermotoga</taxon>
    </lineage>
</organism>
<feature type="transmembrane region" description="Helical" evidence="5">
    <location>
        <begin position="191"/>
        <end position="213"/>
    </location>
</feature>